<evidence type="ECO:0000313" key="1">
    <source>
        <dbReference type="EMBL" id="KAL3724027.1"/>
    </source>
</evidence>
<gene>
    <name evidence="1" type="ORF">ACJRO7_036102</name>
</gene>
<dbReference type="AlphaFoldDB" id="A0ABD3JEY8"/>
<comment type="caution">
    <text evidence="1">The sequence shown here is derived from an EMBL/GenBank/DDBJ whole genome shotgun (WGS) entry which is preliminary data.</text>
</comment>
<keyword evidence="2" id="KW-1185">Reference proteome</keyword>
<dbReference type="Proteomes" id="UP001634007">
    <property type="component" value="Unassembled WGS sequence"/>
</dbReference>
<protein>
    <submittedName>
        <fullName evidence="1">Uncharacterized protein</fullName>
    </submittedName>
</protein>
<sequence>MDGKVVGMVVGMEGKPLGSGMVGKPAGSGGSEVGMFGREGRVVGSVGCGRVVGRVVGSGGSAVGFGRDGKVGMVGRAAAAGGGVVSRRWRAANAPSNSASATSIVKMTGP</sequence>
<reference evidence="1 2" key="1">
    <citation type="submission" date="2024-11" db="EMBL/GenBank/DDBJ databases">
        <title>Chromosome-level genome assembly of Eucalyptus globulus Labill. provides insights into its genome evolution.</title>
        <authorList>
            <person name="Li X."/>
        </authorList>
    </citation>
    <scope>NUCLEOTIDE SEQUENCE [LARGE SCALE GENOMIC DNA]</scope>
    <source>
        <strain evidence="1">CL2024</strain>
        <tissue evidence="1">Fresh tender leaves</tissue>
    </source>
</reference>
<accession>A0ABD3JEY8</accession>
<name>A0ABD3JEY8_EUCGL</name>
<evidence type="ECO:0000313" key="2">
    <source>
        <dbReference type="Proteomes" id="UP001634007"/>
    </source>
</evidence>
<proteinExistence type="predicted"/>
<dbReference type="EMBL" id="JBJKBG010000009">
    <property type="protein sequence ID" value="KAL3724027.1"/>
    <property type="molecule type" value="Genomic_DNA"/>
</dbReference>
<organism evidence="1 2">
    <name type="scientific">Eucalyptus globulus</name>
    <name type="common">Tasmanian blue gum</name>
    <dbReference type="NCBI Taxonomy" id="34317"/>
    <lineage>
        <taxon>Eukaryota</taxon>
        <taxon>Viridiplantae</taxon>
        <taxon>Streptophyta</taxon>
        <taxon>Embryophyta</taxon>
        <taxon>Tracheophyta</taxon>
        <taxon>Spermatophyta</taxon>
        <taxon>Magnoliopsida</taxon>
        <taxon>eudicotyledons</taxon>
        <taxon>Gunneridae</taxon>
        <taxon>Pentapetalae</taxon>
        <taxon>rosids</taxon>
        <taxon>malvids</taxon>
        <taxon>Myrtales</taxon>
        <taxon>Myrtaceae</taxon>
        <taxon>Myrtoideae</taxon>
        <taxon>Eucalypteae</taxon>
        <taxon>Eucalyptus</taxon>
    </lineage>
</organism>